<dbReference type="Proteomes" id="UP001187192">
    <property type="component" value="Unassembled WGS sequence"/>
</dbReference>
<keyword evidence="3" id="KW-1185">Reference proteome</keyword>
<organism evidence="2 3">
    <name type="scientific">Ficus carica</name>
    <name type="common">Common fig</name>
    <dbReference type="NCBI Taxonomy" id="3494"/>
    <lineage>
        <taxon>Eukaryota</taxon>
        <taxon>Viridiplantae</taxon>
        <taxon>Streptophyta</taxon>
        <taxon>Embryophyta</taxon>
        <taxon>Tracheophyta</taxon>
        <taxon>Spermatophyta</taxon>
        <taxon>Magnoliopsida</taxon>
        <taxon>eudicotyledons</taxon>
        <taxon>Gunneridae</taxon>
        <taxon>Pentapetalae</taxon>
        <taxon>rosids</taxon>
        <taxon>fabids</taxon>
        <taxon>Rosales</taxon>
        <taxon>Moraceae</taxon>
        <taxon>Ficeae</taxon>
        <taxon>Ficus</taxon>
    </lineage>
</organism>
<protein>
    <submittedName>
        <fullName evidence="2">Uncharacterized protein</fullName>
    </submittedName>
</protein>
<feature type="region of interest" description="Disordered" evidence="1">
    <location>
        <begin position="1"/>
        <end position="64"/>
    </location>
</feature>
<sequence length="160" mass="16952">MVGNRGPDSGESVGWEGGGRSETQIGDCRGQTQSQREEGSEPVVRRMNPVATGGGGQEGLPSVGGTWVASGDVPAFSIVGRPPYVAHCFLGDDAVGLGLVPAGNKLEDTDGRTAFAHTHRRHRPDLEVATLLLLCYLARAAHREISPLCSRRWLPSPKQA</sequence>
<gene>
    <name evidence="2" type="ORF">TIFTF001_026463</name>
</gene>
<comment type="caution">
    <text evidence="2">The sequence shown here is derived from an EMBL/GenBank/DDBJ whole genome shotgun (WGS) entry which is preliminary data.</text>
</comment>
<evidence type="ECO:0000256" key="1">
    <source>
        <dbReference type="SAM" id="MobiDB-lite"/>
    </source>
</evidence>
<accession>A0AA88IWY2</accession>
<proteinExistence type="predicted"/>
<evidence type="ECO:0000313" key="3">
    <source>
        <dbReference type="Proteomes" id="UP001187192"/>
    </source>
</evidence>
<dbReference type="AlphaFoldDB" id="A0AA88IWY2"/>
<evidence type="ECO:0000313" key="2">
    <source>
        <dbReference type="EMBL" id="GMN57364.1"/>
    </source>
</evidence>
<dbReference type="EMBL" id="BTGU01000070">
    <property type="protein sequence ID" value="GMN57364.1"/>
    <property type="molecule type" value="Genomic_DNA"/>
</dbReference>
<name>A0AA88IWY2_FICCA</name>
<reference evidence="2" key="1">
    <citation type="submission" date="2023-07" db="EMBL/GenBank/DDBJ databases">
        <title>draft genome sequence of fig (Ficus carica).</title>
        <authorList>
            <person name="Takahashi T."/>
            <person name="Nishimura K."/>
        </authorList>
    </citation>
    <scope>NUCLEOTIDE SEQUENCE</scope>
</reference>